<evidence type="ECO:0000256" key="1">
    <source>
        <dbReference type="SAM" id="Phobius"/>
    </source>
</evidence>
<evidence type="ECO:0000313" key="2">
    <source>
        <dbReference type="EMBL" id="MFC6040756.1"/>
    </source>
</evidence>
<feature type="transmembrane region" description="Helical" evidence="1">
    <location>
        <begin position="20"/>
        <end position="43"/>
    </location>
</feature>
<sequence>MAFLFLVYSLFFIPLNGRDVTMLLIIFLFIWNLIDLSSVYWLFKKKHRLFDDRFTTTMGMAITMTSAFAFALYLKLLIPVTQPGFYLVPIIAGVCIGLLFGSFIQSPALLNGLYNGIMGGMMGMMFGAVLQNPALCNIPLDSAAMIESNIVSLAIFTACSHALVSQFIRYSFKV</sequence>
<keyword evidence="1" id="KW-0812">Transmembrane</keyword>
<proteinExistence type="predicted"/>
<dbReference type="EMBL" id="JBHSRI010000025">
    <property type="protein sequence ID" value="MFC6040756.1"/>
    <property type="molecule type" value="Genomic_DNA"/>
</dbReference>
<protein>
    <submittedName>
        <fullName evidence="2">Uncharacterized protein</fullName>
    </submittedName>
</protein>
<reference evidence="3" key="1">
    <citation type="journal article" date="2019" name="Int. J. Syst. Evol. Microbiol.">
        <title>The Global Catalogue of Microorganisms (GCM) 10K type strain sequencing project: providing services to taxonomists for standard genome sequencing and annotation.</title>
        <authorList>
            <consortium name="The Broad Institute Genomics Platform"/>
            <consortium name="The Broad Institute Genome Sequencing Center for Infectious Disease"/>
            <person name="Wu L."/>
            <person name="Ma J."/>
        </authorList>
    </citation>
    <scope>NUCLEOTIDE SEQUENCE [LARGE SCALE GENOMIC DNA]</scope>
    <source>
        <strain evidence="3">CCUG 54527</strain>
    </source>
</reference>
<dbReference type="Proteomes" id="UP001596170">
    <property type="component" value="Unassembled WGS sequence"/>
</dbReference>
<gene>
    <name evidence="2" type="ORF">ACFPYN_15115</name>
</gene>
<evidence type="ECO:0000313" key="3">
    <source>
        <dbReference type="Proteomes" id="UP001596170"/>
    </source>
</evidence>
<accession>A0ABW1L9W5</accession>
<feature type="transmembrane region" description="Helical" evidence="1">
    <location>
        <begin position="84"/>
        <end position="104"/>
    </location>
</feature>
<keyword evidence="1" id="KW-1133">Transmembrane helix</keyword>
<organism evidence="2 3">
    <name type="scientific">Paenisporosarcina macmurdoensis</name>
    <dbReference type="NCBI Taxonomy" id="212659"/>
    <lineage>
        <taxon>Bacteria</taxon>
        <taxon>Bacillati</taxon>
        <taxon>Bacillota</taxon>
        <taxon>Bacilli</taxon>
        <taxon>Bacillales</taxon>
        <taxon>Caryophanaceae</taxon>
        <taxon>Paenisporosarcina</taxon>
    </lineage>
</organism>
<comment type="caution">
    <text evidence="2">The sequence shown here is derived from an EMBL/GenBank/DDBJ whole genome shotgun (WGS) entry which is preliminary data.</text>
</comment>
<feature type="transmembrane region" description="Helical" evidence="1">
    <location>
        <begin position="150"/>
        <end position="168"/>
    </location>
</feature>
<keyword evidence="1" id="KW-0472">Membrane</keyword>
<name>A0ABW1L9W5_9BACL</name>
<keyword evidence="3" id="KW-1185">Reference proteome</keyword>
<feature type="transmembrane region" description="Helical" evidence="1">
    <location>
        <begin position="111"/>
        <end position="130"/>
    </location>
</feature>
<feature type="transmembrane region" description="Helical" evidence="1">
    <location>
        <begin position="55"/>
        <end position="78"/>
    </location>
</feature>
<dbReference type="RefSeq" id="WP_377735311.1">
    <property type="nucleotide sequence ID" value="NZ_JBHSRI010000025.1"/>
</dbReference>